<dbReference type="Proteomes" id="UP000660024">
    <property type="component" value="Unassembled WGS sequence"/>
</dbReference>
<protein>
    <submittedName>
        <fullName evidence="1">Uncharacterized protein</fullName>
    </submittedName>
</protein>
<evidence type="ECO:0000313" key="2">
    <source>
        <dbReference type="Proteomes" id="UP000660024"/>
    </source>
</evidence>
<accession>A0ABS1BJH4</accession>
<dbReference type="EMBL" id="JAEHFY010000010">
    <property type="protein sequence ID" value="MBK0382973.1"/>
    <property type="molecule type" value="Genomic_DNA"/>
</dbReference>
<sequence length="178" mass="20350">MQKINKLLIVSFLLFGCNAGSKKAEIRQIYYFDLKSYFQNLADSLNKTNTIIEKTVAKNGVKETKKIKVADWKNEFALFIDADINKSAWQDSYIKDSTATKISYKAKNKSLKTQSITIGLEKGKAKKIIVKTKADNLLYQGEETLTYTNGVSYQIKKHQKVIFLGLNDYLIEGRFKNK</sequence>
<comment type="caution">
    <text evidence="1">The sequence shown here is derived from an EMBL/GenBank/DDBJ whole genome shotgun (WGS) entry which is preliminary data.</text>
</comment>
<organism evidence="1 2">
    <name type="scientific">Pedobacter segetis</name>
    <dbReference type="NCBI Taxonomy" id="2793069"/>
    <lineage>
        <taxon>Bacteria</taxon>
        <taxon>Pseudomonadati</taxon>
        <taxon>Bacteroidota</taxon>
        <taxon>Sphingobacteriia</taxon>
        <taxon>Sphingobacteriales</taxon>
        <taxon>Sphingobacteriaceae</taxon>
        <taxon>Pedobacter</taxon>
    </lineage>
</organism>
<name>A0ABS1BJH4_9SPHI</name>
<proteinExistence type="predicted"/>
<reference evidence="1 2" key="1">
    <citation type="submission" date="2020-12" db="EMBL/GenBank/DDBJ databases">
        <title>Bacterial novel species Pedobacter sp. SD-b isolated from soil.</title>
        <authorList>
            <person name="Jung H.-Y."/>
        </authorList>
    </citation>
    <scope>NUCLEOTIDE SEQUENCE [LARGE SCALE GENOMIC DNA]</scope>
    <source>
        <strain evidence="1 2">SD-b</strain>
    </source>
</reference>
<evidence type="ECO:0000313" key="1">
    <source>
        <dbReference type="EMBL" id="MBK0382973.1"/>
    </source>
</evidence>
<gene>
    <name evidence="1" type="ORF">I5M32_08370</name>
</gene>
<dbReference type="RefSeq" id="WP_200585781.1">
    <property type="nucleotide sequence ID" value="NZ_JAEHFY010000010.1"/>
</dbReference>
<dbReference type="PROSITE" id="PS51257">
    <property type="entry name" value="PROKAR_LIPOPROTEIN"/>
    <property type="match status" value="1"/>
</dbReference>
<keyword evidence="2" id="KW-1185">Reference proteome</keyword>